<dbReference type="PANTHER" id="PTHR30231">
    <property type="entry name" value="DNA POLYMERASE III SUBUNIT EPSILON"/>
    <property type="match status" value="1"/>
</dbReference>
<evidence type="ECO:0000256" key="3">
    <source>
        <dbReference type="ARBA" id="ARBA00022839"/>
    </source>
</evidence>
<gene>
    <name evidence="6" type="ORF">GCM10009851_39900</name>
</gene>
<evidence type="ECO:0000259" key="5">
    <source>
        <dbReference type="SMART" id="SM00479"/>
    </source>
</evidence>
<keyword evidence="1" id="KW-0540">Nuclease</keyword>
<dbReference type="CDD" id="cd06127">
    <property type="entry name" value="DEDDh"/>
    <property type="match status" value="1"/>
</dbReference>
<sequence length="227" mass="23909">MSPLGFATIDFETTGLSSSDRVVELAVVHSDPDGTVTGRWDTLVDPQRPPGPTHIHRITSSALRGAPLFGDVAPGLLARLSGRVVVAHNAGFDLRFLHQELARIGYPPASGIVSLCTARLSRQFLPTGRRSLAALCEVFAIELTDAHRALSDAVATAELLAAFIAHSPSRAGWAQLLQRAASRRLAPAPGTAGGETPWRPRPDGRGGQSGPGVQGVQPSRPLRPAFA</sequence>
<dbReference type="InterPro" id="IPR013520">
    <property type="entry name" value="Ribonucl_H"/>
</dbReference>
<dbReference type="InterPro" id="IPR036397">
    <property type="entry name" value="RNaseH_sf"/>
</dbReference>
<proteinExistence type="predicted"/>
<organism evidence="6 7">
    <name type="scientific">Herbiconiux moechotypicola</name>
    <dbReference type="NCBI Taxonomy" id="637393"/>
    <lineage>
        <taxon>Bacteria</taxon>
        <taxon>Bacillati</taxon>
        <taxon>Actinomycetota</taxon>
        <taxon>Actinomycetes</taxon>
        <taxon>Micrococcales</taxon>
        <taxon>Microbacteriaceae</taxon>
        <taxon>Herbiconiux</taxon>
    </lineage>
</organism>
<feature type="region of interest" description="Disordered" evidence="4">
    <location>
        <begin position="185"/>
        <end position="227"/>
    </location>
</feature>
<keyword evidence="2" id="KW-0378">Hydrolase</keyword>
<dbReference type="Proteomes" id="UP001500929">
    <property type="component" value="Unassembled WGS sequence"/>
</dbReference>
<keyword evidence="7" id="KW-1185">Reference proteome</keyword>
<comment type="caution">
    <text evidence="6">The sequence shown here is derived from an EMBL/GenBank/DDBJ whole genome shotgun (WGS) entry which is preliminary data.</text>
</comment>
<dbReference type="NCBIfam" id="TIGR00573">
    <property type="entry name" value="dnaq"/>
    <property type="match status" value="1"/>
</dbReference>
<dbReference type="Pfam" id="PF00929">
    <property type="entry name" value="RNase_T"/>
    <property type="match status" value="1"/>
</dbReference>
<reference evidence="6 7" key="1">
    <citation type="journal article" date="2019" name="Int. J. Syst. Evol. Microbiol.">
        <title>The Global Catalogue of Microorganisms (GCM) 10K type strain sequencing project: providing services to taxonomists for standard genome sequencing and annotation.</title>
        <authorList>
            <consortium name="The Broad Institute Genomics Platform"/>
            <consortium name="The Broad Institute Genome Sequencing Center for Infectious Disease"/>
            <person name="Wu L."/>
            <person name="Ma J."/>
        </authorList>
    </citation>
    <scope>NUCLEOTIDE SEQUENCE [LARGE SCALE GENOMIC DNA]</scope>
    <source>
        <strain evidence="6 7">JCM 16117</strain>
    </source>
</reference>
<dbReference type="RefSeq" id="WP_259480166.1">
    <property type="nucleotide sequence ID" value="NZ_BAAAQY010000019.1"/>
</dbReference>
<protein>
    <recommendedName>
        <fullName evidence="5">Exonuclease domain-containing protein</fullName>
    </recommendedName>
</protein>
<dbReference type="Gene3D" id="3.30.420.10">
    <property type="entry name" value="Ribonuclease H-like superfamily/Ribonuclease H"/>
    <property type="match status" value="1"/>
</dbReference>
<dbReference type="EMBL" id="BAAAQY010000019">
    <property type="protein sequence ID" value="GAA2250370.1"/>
    <property type="molecule type" value="Genomic_DNA"/>
</dbReference>
<evidence type="ECO:0000313" key="7">
    <source>
        <dbReference type="Proteomes" id="UP001500929"/>
    </source>
</evidence>
<feature type="domain" description="Exonuclease" evidence="5">
    <location>
        <begin position="5"/>
        <end position="169"/>
    </location>
</feature>
<name>A0ABN3E7U3_9MICO</name>
<evidence type="ECO:0000256" key="2">
    <source>
        <dbReference type="ARBA" id="ARBA00022801"/>
    </source>
</evidence>
<keyword evidence="3" id="KW-0269">Exonuclease</keyword>
<evidence type="ECO:0000256" key="1">
    <source>
        <dbReference type="ARBA" id="ARBA00022722"/>
    </source>
</evidence>
<dbReference type="InterPro" id="IPR006054">
    <property type="entry name" value="DnaQ"/>
</dbReference>
<evidence type="ECO:0000313" key="6">
    <source>
        <dbReference type="EMBL" id="GAA2250370.1"/>
    </source>
</evidence>
<evidence type="ECO:0000256" key="4">
    <source>
        <dbReference type="SAM" id="MobiDB-lite"/>
    </source>
</evidence>
<dbReference type="PANTHER" id="PTHR30231:SF4">
    <property type="entry name" value="PROTEIN NEN2"/>
    <property type="match status" value="1"/>
</dbReference>
<dbReference type="SMART" id="SM00479">
    <property type="entry name" value="EXOIII"/>
    <property type="match status" value="1"/>
</dbReference>
<accession>A0ABN3E7U3</accession>
<dbReference type="SUPFAM" id="SSF53098">
    <property type="entry name" value="Ribonuclease H-like"/>
    <property type="match status" value="1"/>
</dbReference>
<dbReference type="InterPro" id="IPR012337">
    <property type="entry name" value="RNaseH-like_sf"/>
</dbReference>